<dbReference type="PRINTS" id="PR00399">
    <property type="entry name" value="SYNAPTOTAGMN"/>
</dbReference>
<dbReference type="GO" id="GO:0030276">
    <property type="term" value="F:clathrin binding"/>
    <property type="evidence" value="ECO:0007669"/>
    <property type="project" value="TreeGrafter"/>
</dbReference>
<proteinExistence type="predicted"/>
<keyword evidence="1" id="KW-0677">Repeat</keyword>
<dbReference type="InterPro" id="IPR000008">
    <property type="entry name" value="C2_dom"/>
</dbReference>
<dbReference type="InterPro" id="IPR001565">
    <property type="entry name" value="Synaptotagmin"/>
</dbReference>
<dbReference type="PANTHER" id="PTHR10024">
    <property type="entry name" value="SYNAPTOTAGMIN"/>
    <property type="match status" value="1"/>
</dbReference>
<reference evidence="4 5" key="1">
    <citation type="submission" date="2024-03" db="EMBL/GenBank/DDBJ databases">
        <title>Adaptation during the transition from Ophiocordyceps entomopathogen to insect associate is accompanied by gene loss and intensified selection.</title>
        <authorList>
            <person name="Ward C.M."/>
            <person name="Onetto C.A."/>
            <person name="Borneman A.R."/>
        </authorList>
    </citation>
    <scope>NUCLEOTIDE SEQUENCE [LARGE SCALE GENOMIC DNA]</scope>
    <source>
        <strain evidence="4">AWRI1</strain>
        <tissue evidence="4">Single Adult Female</tissue>
    </source>
</reference>
<dbReference type="InterPro" id="IPR035892">
    <property type="entry name" value="C2_domain_sf"/>
</dbReference>
<evidence type="ECO:0000259" key="3">
    <source>
        <dbReference type="PROSITE" id="PS50004"/>
    </source>
</evidence>
<dbReference type="PROSITE" id="PS50004">
    <property type="entry name" value="C2"/>
    <property type="match status" value="1"/>
</dbReference>
<evidence type="ECO:0000256" key="1">
    <source>
        <dbReference type="ARBA" id="ARBA00022737"/>
    </source>
</evidence>
<protein>
    <recommendedName>
        <fullName evidence="3">C2 domain-containing protein</fullName>
    </recommendedName>
</protein>
<evidence type="ECO:0000313" key="5">
    <source>
        <dbReference type="Proteomes" id="UP001367676"/>
    </source>
</evidence>
<dbReference type="GO" id="GO:0000149">
    <property type="term" value="F:SNARE binding"/>
    <property type="evidence" value="ECO:0007669"/>
    <property type="project" value="TreeGrafter"/>
</dbReference>
<dbReference type="AlphaFoldDB" id="A0AAN9TAL7"/>
<dbReference type="GO" id="GO:0005509">
    <property type="term" value="F:calcium ion binding"/>
    <property type="evidence" value="ECO:0007669"/>
    <property type="project" value="TreeGrafter"/>
</dbReference>
<comment type="caution">
    <text evidence="4">The sequence shown here is derived from an EMBL/GenBank/DDBJ whole genome shotgun (WGS) entry which is preliminary data.</text>
</comment>
<name>A0AAN9TAL7_9HEMI</name>
<dbReference type="GO" id="GO:0005886">
    <property type="term" value="C:plasma membrane"/>
    <property type="evidence" value="ECO:0007669"/>
    <property type="project" value="TreeGrafter"/>
</dbReference>
<gene>
    <name evidence="4" type="ORF">V9T40_013031</name>
</gene>
<dbReference type="SUPFAM" id="SSF49562">
    <property type="entry name" value="C2 domain (Calcium/lipid-binding domain, CaLB)"/>
    <property type="match status" value="2"/>
</dbReference>
<dbReference type="EMBL" id="JBBCAQ010000036">
    <property type="protein sequence ID" value="KAK7576745.1"/>
    <property type="molecule type" value="Genomic_DNA"/>
</dbReference>
<keyword evidence="5" id="KW-1185">Reference proteome</keyword>
<dbReference type="Gene3D" id="2.60.40.150">
    <property type="entry name" value="C2 domain"/>
    <property type="match status" value="2"/>
</dbReference>
<evidence type="ECO:0000256" key="2">
    <source>
        <dbReference type="SAM" id="MobiDB-lite"/>
    </source>
</evidence>
<organism evidence="4 5">
    <name type="scientific">Parthenolecanium corni</name>
    <dbReference type="NCBI Taxonomy" id="536013"/>
    <lineage>
        <taxon>Eukaryota</taxon>
        <taxon>Metazoa</taxon>
        <taxon>Ecdysozoa</taxon>
        <taxon>Arthropoda</taxon>
        <taxon>Hexapoda</taxon>
        <taxon>Insecta</taxon>
        <taxon>Pterygota</taxon>
        <taxon>Neoptera</taxon>
        <taxon>Paraneoptera</taxon>
        <taxon>Hemiptera</taxon>
        <taxon>Sternorrhyncha</taxon>
        <taxon>Coccoidea</taxon>
        <taxon>Coccidae</taxon>
        <taxon>Parthenolecanium</taxon>
    </lineage>
</organism>
<evidence type="ECO:0000313" key="4">
    <source>
        <dbReference type="EMBL" id="KAK7576745.1"/>
    </source>
</evidence>
<feature type="compositionally biased region" description="Low complexity" evidence="2">
    <location>
        <begin position="76"/>
        <end position="109"/>
    </location>
</feature>
<feature type="domain" description="C2" evidence="3">
    <location>
        <begin position="261"/>
        <end position="382"/>
    </location>
</feature>
<dbReference type="FunFam" id="2.60.40.150:FF:000011">
    <property type="entry name" value="Synaptotagmin 6"/>
    <property type="match status" value="1"/>
</dbReference>
<accession>A0AAN9TAL7</accession>
<dbReference type="GO" id="GO:0070382">
    <property type="term" value="C:exocytic vesicle"/>
    <property type="evidence" value="ECO:0007669"/>
    <property type="project" value="TreeGrafter"/>
</dbReference>
<sequence>MKRESTPQKNFYAVAFRGFCPAQPPHQYVQLWFEYRREKATLAMGIFQNSAFVSSTSRTNEVIVNGRMPNNFEMASSSASATTTTTTTSNINNFNNNNNKKNVPPSTNSATPGEVLLATLGEQCASTWRWIRSWALMKIDGDENTNNEDGDSIKQPSIRISHSLPDLNHDPSEPVYNHPIETKEGKKVLRQITMPSVPTRHQTFQRQLSHRLEFDGIEFKVCKVKPRNQASIGEFKPELYSKELQTQSSTESNENPESMQYCGKLHFTLRYDFELDALIIKILDAYELPIKDMTGSSDPYVKVFLLPDRKKKFQTKVHRKNLNPVFNETFIVSVNYDELHKRHIQFSVYDFDRFSRHDLIGQVVLKNLMDDTDLRDETEYTMNILCPPQDKLQLGEIMLSLCYLPTAGRLTVTVVKARHLKAMDITGSSGK</sequence>
<feature type="region of interest" description="Disordered" evidence="2">
    <location>
        <begin position="75"/>
        <end position="109"/>
    </location>
</feature>
<dbReference type="SMART" id="SM00239">
    <property type="entry name" value="C2"/>
    <property type="match status" value="1"/>
</dbReference>
<dbReference type="PANTHER" id="PTHR10024:SF374">
    <property type="entry name" value="C2 DOMAIN-CONTAINING PROTEIN"/>
    <property type="match status" value="1"/>
</dbReference>
<dbReference type="Pfam" id="PF00168">
    <property type="entry name" value="C2"/>
    <property type="match status" value="2"/>
</dbReference>
<dbReference type="GO" id="GO:0017156">
    <property type="term" value="P:calcium-ion regulated exocytosis"/>
    <property type="evidence" value="ECO:0007669"/>
    <property type="project" value="TreeGrafter"/>
</dbReference>
<dbReference type="Proteomes" id="UP001367676">
    <property type="component" value="Unassembled WGS sequence"/>
</dbReference>
<dbReference type="PRINTS" id="PR00360">
    <property type="entry name" value="C2DOMAIN"/>
</dbReference>
<dbReference type="GO" id="GO:0005544">
    <property type="term" value="F:calcium-dependent phospholipid binding"/>
    <property type="evidence" value="ECO:0007669"/>
    <property type="project" value="TreeGrafter"/>
</dbReference>
<dbReference type="GO" id="GO:0001786">
    <property type="term" value="F:phosphatidylserine binding"/>
    <property type="evidence" value="ECO:0007669"/>
    <property type="project" value="TreeGrafter"/>
</dbReference>